<accession>A0A3P5XIJ6</accession>
<reference evidence="1 2" key="1">
    <citation type="submission" date="2018-11" db="EMBL/GenBank/DDBJ databases">
        <authorList>
            <person name="Criscuolo A."/>
        </authorList>
    </citation>
    <scope>NUCLEOTIDE SEQUENCE [LARGE SCALE GENOMIC DNA]</scope>
    <source>
        <strain evidence="1">ACIP111625</strain>
    </source>
</reference>
<dbReference type="AlphaFoldDB" id="A0A3P5XIJ6"/>
<dbReference type="RefSeq" id="WP_124087602.1">
    <property type="nucleotide sequence ID" value="NZ_UXAW01000084.1"/>
</dbReference>
<name>A0A3P5XIJ6_9RHOB</name>
<gene>
    <name evidence="1" type="ORF">XINFAN_02873</name>
</gene>
<dbReference type="OrthoDB" id="7692406at2"/>
<keyword evidence="2" id="KW-1185">Reference proteome</keyword>
<evidence type="ECO:0000313" key="1">
    <source>
        <dbReference type="EMBL" id="VDC31400.1"/>
    </source>
</evidence>
<sequence length="201" mass="22541">MDGEDAGREAVRRLFVDRLAHSGLTLPKAMKPAAHEAVMKRLVDHLAYLSPQSLAVLADQVLSAAGGKDRNLWPSELMIRQMAEALERRPFEMALIVTSWLASIEGPQAEAGGYLVQMYRHLRSHPRPLLPYDRTTIRQQAVDDAQKIARIREKERDGVVPEIDRAWMAEMVEDQRRARAIVEAGAQARRRKAEQGTGEAA</sequence>
<organism evidence="1 2">
    <name type="scientific">Pseudogemmobacter humi</name>
    <dbReference type="NCBI Taxonomy" id="2483812"/>
    <lineage>
        <taxon>Bacteria</taxon>
        <taxon>Pseudomonadati</taxon>
        <taxon>Pseudomonadota</taxon>
        <taxon>Alphaproteobacteria</taxon>
        <taxon>Rhodobacterales</taxon>
        <taxon>Paracoccaceae</taxon>
        <taxon>Pseudogemmobacter</taxon>
    </lineage>
</organism>
<protein>
    <submittedName>
        <fullName evidence="1">Uncharacterized protein</fullName>
    </submittedName>
</protein>
<dbReference type="EMBL" id="UXAW01000084">
    <property type="protein sequence ID" value="VDC31400.1"/>
    <property type="molecule type" value="Genomic_DNA"/>
</dbReference>
<proteinExistence type="predicted"/>
<evidence type="ECO:0000313" key="2">
    <source>
        <dbReference type="Proteomes" id="UP000277498"/>
    </source>
</evidence>
<dbReference type="Proteomes" id="UP000277498">
    <property type="component" value="Unassembled WGS sequence"/>
</dbReference>